<accession>A0A8F5BMG5</accession>
<evidence type="ECO:0000256" key="1">
    <source>
        <dbReference type="SAM" id="Coils"/>
    </source>
</evidence>
<dbReference type="KEGG" id="sshi:J5U23_00733"/>
<evidence type="ECO:0000313" key="2">
    <source>
        <dbReference type="EMBL" id="QXJ27865.1"/>
    </source>
</evidence>
<dbReference type="EMBL" id="CP077717">
    <property type="protein sequence ID" value="QXJ27865.1"/>
    <property type="molecule type" value="Genomic_DNA"/>
</dbReference>
<dbReference type="OrthoDB" id="36809at2157"/>
<name>A0A8F5BMG5_SACSH</name>
<protein>
    <submittedName>
        <fullName evidence="2">Uncharacterized protein</fullName>
    </submittedName>
</protein>
<keyword evidence="1" id="KW-0175">Coiled coil</keyword>
<feature type="coiled-coil region" evidence="1">
    <location>
        <begin position="186"/>
        <end position="221"/>
    </location>
</feature>
<dbReference type="RefSeq" id="WP_218267012.1">
    <property type="nucleotide sequence ID" value="NZ_CP077717.1"/>
</dbReference>
<dbReference type="GeneID" id="65562332"/>
<proteinExistence type="predicted"/>
<feature type="coiled-coil region" evidence="1">
    <location>
        <begin position="258"/>
        <end position="310"/>
    </location>
</feature>
<organism evidence="2 3">
    <name type="scientific">Saccharolobus shibatae (strain ATCC 51178 / DSM 5389 / JCM 8931 / NBRC 15437 / B12)</name>
    <name type="common">Sulfolobus shibatae</name>
    <dbReference type="NCBI Taxonomy" id="523848"/>
    <lineage>
        <taxon>Archaea</taxon>
        <taxon>Thermoproteota</taxon>
        <taxon>Thermoprotei</taxon>
        <taxon>Sulfolobales</taxon>
        <taxon>Sulfolobaceae</taxon>
        <taxon>Saccharolobus</taxon>
    </lineage>
</organism>
<gene>
    <name evidence="2" type="ORF">J5U23_00733</name>
</gene>
<sequence>MQTYFVPLAVDQNYNEINFHKQIAISLLNLDLERKEKIVRASIIGWPLLIKKTDQGFLVLDQTLRTSSRILKYLYPPFNDMASQFSSINDYTTFVSNLKKINLERVSSSEITLVGLLNVEIDKLLRVAKNTLNVNYQLFLLDSKISDHDVKVINDTLINLKAEALSTITSLENLLKEVDDARLRIKKDYASKLDEINKKYNELIENKKKEIDNEIQKVYSEIYNKINNEINSRVSRLADTTTRHVITSLKYEGGIVGRDEFENSKNEFESLLNELRQVRDSIAGKYLEGVKNLRKELDSLYSNKNSEIENINKSIRDLDSLTNDFKNKANKVKEDIENFIKYIESFYNTKLDLAEDTTLIVPFLIAKTNTGNTLVVEPQVYKGKAKGILGKVFKKSDLSETLLNLQIFTEYLKTIDIIDNVKMHSIQVNTAFKEIKDEGWKSIDSLEELYD</sequence>
<dbReference type="Proteomes" id="UP000694018">
    <property type="component" value="Chromosome"/>
</dbReference>
<reference evidence="2" key="1">
    <citation type="journal article" date="2021" name="Environ. Microbiol.">
        <title>New insights into the diversity and evolution of the archaeal mobilome from three complete genomes of Saccharolobus shibatae.</title>
        <authorList>
            <person name="Medvedeva S."/>
            <person name="Brandt D."/>
            <person name="Cvirkaite-Krupovic V."/>
            <person name="Liu Y."/>
            <person name="Severinov K."/>
            <person name="Ishino S."/>
            <person name="Ishino Y."/>
            <person name="Prangishvili D."/>
            <person name="Kalinowski J."/>
            <person name="Krupovic M."/>
        </authorList>
    </citation>
    <scope>NUCLEOTIDE SEQUENCE</scope>
    <source>
        <strain evidence="2">B12</strain>
    </source>
</reference>
<evidence type="ECO:0000313" key="3">
    <source>
        <dbReference type="Proteomes" id="UP000694018"/>
    </source>
</evidence>
<dbReference type="AlphaFoldDB" id="A0A8F5BMG5"/>